<comment type="caution">
    <text evidence="1">The sequence shown here is derived from an EMBL/GenBank/DDBJ whole genome shotgun (WGS) entry which is preliminary data.</text>
</comment>
<evidence type="ECO:0000313" key="2">
    <source>
        <dbReference type="Proteomes" id="UP000299102"/>
    </source>
</evidence>
<name>A0A4C1T4Z6_EUMVA</name>
<evidence type="ECO:0000313" key="1">
    <source>
        <dbReference type="EMBL" id="GBP08640.1"/>
    </source>
</evidence>
<dbReference type="Proteomes" id="UP000299102">
    <property type="component" value="Unassembled WGS sequence"/>
</dbReference>
<reference evidence="1 2" key="1">
    <citation type="journal article" date="2019" name="Commun. Biol.">
        <title>The bagworm genome reveals a unique fibroin gene that provides high tensile strength.</title>
        <authorList>
            <person name="Kono N."/>
            <person name="Nakamura H."/>
            <person name="Ohtoshi R."/>
            <person name="Tomita M."/>
            <person name="Numata K."/>
            <person name="Arakawa K."/>
        </authorList>
    </citation>
    <scope>NUCLEOTIDE SEQUENCE [LARGE SCALE GENOMIC DNA]</scope>
</reference>
<sequence>MSSSYEGADVEYTMSPGRLRARRVPAVGLEAMEIESHKFKTVPTASQTQGWYSKQESFHRFPVRGYPEDPKFYVILHTSGPLWLRTGSTNYLQSDDFWWMNLS</sequence>
<proteinExistence type="predicted"/>
<dbReference type="AlphaFoldDB" id="A0A4C1T4Z6"/>
<keyword evidence="2" id="KW-1185">Reference proteome</keyword>
<gene>
    <name evidence="1" type="ORF">EVAR_7244_1</name>
</gene>
<dbReference type="EMBL" id="BGZK01000032">
    <property type="protein sequence ID" value="GBP08640.1"/>
    <property type="molecule type" value="Genomic_DNA"/>
</dbReference>
<accession>A0A4C1T4Z6</accession>
<organism evidence="1 2">
    <name type="scientific">Eumeta variegata</name>
    <name type="common">Bagworm moth</name>
    <name type="synonym">Eumeta japonica</name>
    <dbReference type="NCBI Taxonomy" id="151549"/>
    <lineage>
        <taxon>Eukaryota</taxon>
        <taxon>Metazoa</taxon>
        <taxon>Ecdysozoa</taxon>
        <taxon>Arthropoda</taxon>
        <taxon>Hexapoda</taxon>
        <taxon>Insecta</taxon>
        <taxon>Pterygota</taxon>
        <taxon>Neoptera</taxon>
        <taxon>Endopterygota</taxon>
        <taxon>Lepidoptera</taxon>
        <taxon>Glossata</taxon>
        <taxon>Ditrysia</taxon>
        <taxon>Tineoidea</taxon>
        <taxon>Psychidae</taxon>
        <taxon>Oiketicinae</taxon>
        <taxon>Eumeta</taxon>
    </lineage>
</organism>
<protein>
    <submittedName>
        <fullName evidence="1">Uncharacterized protein</fullName>
    </submittedName>
</protein>